<gene>
    <name evidence="1" type="ORF">C7387_1664</name>
</gene>
<dbReference type="RefSeq" id="WP_120816466.1">
    <property type="nucleotide sequence ID" value="NZ_DAMADI010000002.1"/>
</dbReference>
<evidence type="ECO:0000313" key="2">
    <source>
        <dbReference type="Proteomes" id="UP000267341"/>
    </source>
</evidence>
<proteinExistence type="predicted"/>
<keyword evidence="2" id="KW-1185">Reference proteome</keyword>
<comment type="caution">
    <text evidence="1">The sequence shown here is derived from an EMBL/GenBank/DDBJ whole genome shotgun (WGS) entry which is preliminary data.</text>
</comment>
<accession>A0ABX9S390</accession>
<dbReference type="GeneID" id="66903697"/>
<reference evidence="1 2" key="1">
    <citation type="submission" date="2018-10" db="EMBL/GenBank/DDBJ databases">
        <title>Genomic Encyclopedia of Type Strains, Phase IV (KMG-IV): sequencing the most valuable type-strain genomes for metagenomic binning, comparative biology and taxonomic classification.</title>
        <authorList>
            <person name="Goeker M."/>
        </authorList>
    </citation>
    <scope>NUCLEOTIDE SEQUENCE [LARGE SCALE GENOMIC DNA]</scope>
    <source>
        <strain evidence="1 2">DSM 5079</strain>
    </source>
</reference>
<organism evidence="1 2">
    <name type="scientific">Yokenella regensburgei</name>
    <dbReference type="NCBI Taxonomy" id="158877"/>
    <lineage>
        <taxon>Bacteria</taxon>
        <taxon>Pseudomonadati</taxon>
        <taxon>Pseudomonadota</taxon>
        <taxon>Gammaproteobacteria</taxon>
        <taxon>Enterobacterales</taxon>
        <taxon>Enterobacteriaceae</taxon>
        <taxon>Yokenella</taxon>
    </lineage>
</organism>
<protein>
    <recommendedName>
        <fullName evidence="3">DNA polymerase V</fullName>
    </recommendedName>
</protein>
<evidence type="ECO:0008006" key="3">
    <source>
        <dbReference type="Google" id="ProtNLM"/>
    </source>
</evidence>
<sequence>MPRYYEIETAFRAAIEREPNGRQTVTTERFVEELAKRNWNYSLRQANQWIEASVCTFRDISQQEGESRIFMVFNPNGGL</sequence>
<dbReference type="Proteomes" id="UP000267341">
    <property type="component" value="Unassembled WGS sequence"/>
</dbReference>
<evidence type="ECO:0000313" key="1">
    <source>
        <dbReference type="EMBL" id="RKR64951.1"/>
    </source>
</evidence>
<dbReference type="EMBL" id="RBIZ01000003">
    <property type="protein sequence ID" value="RKR64951.1"/>
    <property type="molecule type" value="Genomic_DNA"/>
</dbReference>
<name>A0ABX9S390_9ENTR</name>